<accession>A0AAN7QYN3</accession>
<dbReference type="EMBL" id="JAXIOK010000001">
    <property type="protein sequence ID" value="KAK4779943.1"/>
    <property type="molecule type" value="Genomic_DNA"/>
</dbReference>
<comment type="caution">
    <text evidence="2">The sequence shown here is derived from an EMBL/GenBank/DDBJ whole genome shotgun (WGS) entry which is preliminary data.</text>
</comment>
<keyword evidence="3" id="KW-1185">Reference proteome</keyword>
<dbReference type="AlphaFoldDB" id="A0AAN7QYN3"/>
<organism evidence="2 3">
    <name type="scientific">Trapa incisa</name>
    <dbReference type="NCBI Taxonomy" id="236973"/>
    <lineage>
        <taxon>Eukaryota</taxon>
        <taxon>Viridiplantae</taxon>
        <taxon>Streptophyta</taxon>
        <taxon>Embryophyta</taxon>
        <taxon>Tracheophyta</taxon>
        <taxon>Spermatophyta</taxon>
        <taxon>Magnoliopsida</taxon>
        <taxon>eudicotyledons</taxon>
        <taxon>Gunneridae</taxon>
        <taxon>Pentapetalae</taxon>
        <taxon>rosids</taxon>
        <taxon>malvids</taxon>
        <taxon>Myrtales</taxon>
        <taxon>Lythraceae</taxon>
        <taxon>Trapa</taxon>
    </lineage>
</organism>
<dbReference type="Proteomes" id="UP001345219">
    <property type="component" value="Chromosome 13"/>
</dbReference>
<feature type="region of interest" description="Disordered" evidence="1">
    <location>
        <begin position="55"/>
        <end position="77"/>
    </location>
</feature>
<sequence length="77" mass="8219">MGRTPGKWFKTLLRKKSSKSSVLKENDLLNSTNRGEDFIPSKGLLIEANPPISTLPVPGTNGTNEANVANAVPGKNT</sequence>
<reference evidence="2 3" key="1">
    <citation type="journal article" date="2023" name="Hortic Res">
        <title>Pangenome of water caltrop reveals structural variations and asymmetric subgenome divergence after allopolyploidization.</title>
        <authorList>
            <person name="Zhang X."/>
            <person name="Chen Y."/>
            <person name="Wang L."/>
            <person name="Yuan Y."/>
            <person name="Fang M."/>
            <person name="Shi L."/>
            <person name="Lu R."/>
            <person name="Comes H.P."/>
            <person name="Ma Y."/>
            <person name="Chen Y."/>
            <person name="Huang G."/>
            <person name="Zhou Y."/>
            <person name="Zheng Z."/>
            <person name="Qiu Y."/>
        </authorList>
    </citation>
    <scope>NUCLEOTIDE SEQUENCE [LARGE SCALE GENOMIC DNA]</scope>
    <source>
        <tissue evidence="2">Roots</tissue>
    </source>
</reference>
<evidence type="ECO:0000313" key="3">
    <source>
        <dbReference type="Proteomes" id="UP001345219"/>
    </source>
</evidence>
<name>A0AAN7QYN3_9MYRT</name>
<proteinExistence type="predicted"/>
<gene>
    <name evidence="2" type="ORF">SAY87_016049</name>
</gene>
<evidence type="ECO:0000256" key="1">
    <source>
        <dbReference type="SAM" id="MobiDB-lite"/>
    </source>
</evidence>
<protein>
    <submittedName>
        <fullName evidence="2">Uncharacterized protein</fullName>
    </submittedName>
</protein>
<evidence type="ECO:0000313" key="2">
    <source>
        <dbReference type="EMBL" id="KAK4779943.1"/>
    </source>
</evidence>